<reference evidence="3" key="1">
    <citation type="journal article" date="2019" name="Int. J. Syst. Evol. Microbiol.">
        <title>The Global Catalogue of Microorganisms (GCM) 10K type strain sequencing project: providing services to taxonomists for standard genome sequencing and annotation.</title>
        <authorList>
            <consortium name="The Broad Institute Genomics Platform"/>
            <consortium name="The Broad Institute Genome Sequencing Center for Infectious Disease"/>
            <person name="Wu L."/>
            <person name="Ma J."/>
        </authorList>
    </citation>
    <scope>NUCLEOTIDE SEQUENCE [LARGE SCALE GENOMIC DNA]</scope>
    <source>
        <strain evidence="3">JCM 1490</strain>
    </source>
</reference>
<proteinExistence type="inferred from homology"/>
<dbReference type="CDD" id="cd00438">
    <property type="entry name" value="cupin_RmlC"/>
    <property type="match status" value="1"/>
</dbReference>
<comment type="similarity">
    <text evidence="1">Belongs to the dTDP-4-dehydrorhamnose 3,5-epimerase family.</text>
</comment>
<dbReference type="InterPro" id="IPR011051">
    <property type="entry name" value="RmlC_Cupin_sf"/>
</dbReference>
<evidence type="ECO:0000313" key="2">
    <source>
        <dbReference type="EMBL" id="MFC7405064.1"/>
    </source>
</evidence>
<organism evidence="2 3">
    <name type="scientific">Georgenia alba</name>
    <dbReference type="NCBI Taxonomy" id="2233858"/>
    <lineage>
        <taxon>Bacteria</taxon>
        <taxon>Bacillati</taxon>
        <taxon>Actinomycetota</taxon>
        <taxon>Actinomycetes</taxon>
        <taxon>Micrococcales</taxon>
        <taxon>Bogoriellaceae</taxon>
        <taxon>Georgenia</taxon>
    </lineage>
</organism>
<dbReference type="Gene3D" id="2.60.120.10">
    <property type="entry name" value="Jelly Rolls"/>
    <property type="match status" value="1"/>
</dbReference>
<dbReference type="PANTHER" id="PTHR21047">
    <property type="entry name" value="DTDP-6-DEOXY-D-GLUCOSE-3,5 EPIMERASE"/>
    <property type="match status" value="1"/>
</dbReference>
<dbReference type="Proteomes" id="UP001596455">
    <property type="component" value="Unassembled WGS sequence"/>
</dbReference>
<accession>A0ABW2Q6J7</accession>
<protein>
    <submittedName>
        <fullName evidence="2">dTDP-4-dehydrorhamnose 3,5-epimerase family protein</fullName>
    </submittedName>
</protein>
<sequence>MEFRELKVPDAWEITPKQFGDPRGVFLEAFKEGPFVEAVGHPLDLRQANSSVSAAGVVRGIHFADVPPSQAKYVMCPRGAVLDVVVDIRVGSPTFGQWDSVLLDDVDRRAIYVSEGLGHAFCSLEDDSTVVYLCSAPYAPGREHGVNPACETVGITWPTTARDGSPLELLLSEKDTAAPGLHEAAEQGLLPSWDEVQSFLAAKRAAHAGRKEHA</sequence>
<evidence type="ECO:0000256" key="1">
    <source>
        <dbReference type="ARBA" id="ARBA00010154"/>
    </source>
</evidence>
<dbReference type="EMBL" id="JBHTCQ010000001">
    <property type="protein sequence ID" value="MFC7405064.1"/>
    <property type="molecule type" value="Genomic_DNA"/>
</dbReference>
<name>A0ABW2Q6J7_9MICO</name>
<keyword evidence="3" id="KW-1185">Reference proteome</keyword>
<dbReference type="SUPFAM" id="SSF51182">
    <property type="entry name" value="RmlC-like cupins"/>
    <property type="match status" value="1"/>
</dbReference>
<dbReference type="InterPro" id="IPR014710">
    <property type="entry name" value="RmlC-like_jellyroll"/>
</dbReference>
<evidence type="ECO:0000313" key="3">
    <source>
        <dbReference type="Proteomes" id="UP001596455"/>
    </source>
</evidence>
<dbReference type="InterPro" id="IPR000888">
    <property type="entry name" value="RmlC-like"/>
</dbReference>
<dbReference type="PANTHER" id="PTHR21047:SF2">
    <property type="entry name" value="THYMIDINE DIPHOSPHO-4-KETO-RHAMNOSE 3,5-EPIMERASE"/>
    <property type="match status" value="1"/>
</dbReference>
<gene>
    <name evidence="2" type="ORF">ACFQQL_08070</name>
</gene>
<comment type="caution">
    <text evidence="2">The sequence shown here is derived from an EMBL/GenBank/DDBJ whole genome shotgun (WGS) entry which is preliminary data.</text>
</comment>
<dbReference type="RefSeq" id="WP_382393053.1">
    <property type="nucleotide sequence ID" value="NZ_JBHTCQ010000001.1"/>
</dbReference>
<dbReference type="Pfam" id="PF00908">
    <property type="entry name" value="dTDP_sugar_isom"/>
    <property type="match status" value="1"/>
</dbReference>